<dbReference type="InterPro" id="IPR014729">
    <property type="entry name" value="Rossmann-like_a/b/a_fold"/>
</dbReference>
<keyword evidence="7" id="KW-0648">Protein biosynthesis</keyword>
<dbReference type="RefSeq" id="WP_091527462.1">
    <property type="nucleotide sequence ID" value="NZ_LT629772.1"/>
</dbReference>
<evidence type="ECO:0000313" key="10">
    <source>
        <dbReference type="Proteomes" id="UP000199103"/>
    </source>
</evidence>
<dbReference type="InterPro" id="IPR000924">
    <property type="entry name" value="Glu/Gln-tRNA-synth"/>
</dbReference>
<name>A0A1H1Y1X7_9ACTN</name>
<evidence type="ECO:0000256" key="5">
    <source>
        <dbReference type="ARBA" id="ARBA00022840"/>
    </source>
</evidence>
<reference evidence="9 10" key="1">
    <citation type="submission" date="2016-10" db="EMBL/GenBank/DDBJ databases">
        <authorList>
            <person name="de Groot N.N."/>
        </authorList>
    </citation>
    <scope>NUCLEOTIDE SEQUENCE [LARGE SCALE GENOMIC DNA]</scope>
    <source>
        <strain evidence="9 10">DSM 21800</strain>
    </source>
</reference>
<dbReference type="PANTHER" id="PTHR43311">
    <property type="entry name" value="GLUTAMATE--TRNA LIGASE"/>
    <property type="match status" value="1"/>
</dbReference>
<accession>A0A1H1Y1X7</accession>
<keyword evidence="2" id="KW-0479">Metal-binding</keyword>
<dbReference type="SUPFAM" id="SSF52374">
    <property type="entry name" value="Nucleotidylyl transferase"/>
    <property type="match status" value="1"/>
</dbReference>
<dbReference type="GO" id="GO:0005524">
    <property type="term" value="F:ATP binding"/>
    <property type="evidence" value="ECO:0007669"/>
    <property type="project" value="UniProtKB-KW"/>
</dbReference>
<comment type="similarity">
    <text evidence="7">Belongs to the class-I aminoacyl-tRNA synthetase family.</text>
</comment>
<sequence>MTRGRYAPSPTGDLHLGNLRTAVLAWLFAHSDPDGELLYRIEDLDASRVRPGLADRQRADLESLGLTFDPPTVVQSDRFTAYDEALRRLTDRTFPCFCTRREIAEAASAPHATAGRYPGTCRSLTATEQAVRGRDRTPAIRLRAESAPVTVTDLLHGEVTAVPDDIVLRRNDGVAAYNLAVVVDDAGSGVDQVVRGDDLLESAVNQSYLADLLGFPAPTYAHVPLALNADGRRLAKRDGAVTLADLAVRGVDPGDVLTMIAVSLELAVPGESVTLADLRQRFDPAALPHRPWIVSPGS</sequence>
<dbReference type="InterPro" id="IPR020058">
    <property type="entry name" value="Glu/Gln-tRNA-synth_Ib_cat-dom"/>
</dbReference>
<dbReference type="STRING" id="630515.SAMN04489812_4336"/>
<evidence type="ECO:0000256" key="7">
    <source>
        <dbReference type="RuleBase" id="RU363037"/>
    </source>
</evidence>
<keyword evidence="1 7" id="KW-0436">Ligase</keyword>
<evidence type="ECO:0000256" key="6">
    <source>
        <dbReference type="ARBA" id="ARBA00023146"/>
    </source>
</evidence>
<organism evidence="9 10">
    <name type="scientific">Microlunatus soli</name>
    <dbReference type="NCBI Taxonomy" id="630515"/>
    <lineage>
        <taxon>Bacteria</taxon>
        <taxon>Bacillati</taxon>
        <taxon>Actinomycetota</taxon>
        <taxon>Actinomycetes</taxon>
        <taxon>Propionibacteriales</taxon>
        <taxon>Propionibacteriaceae</taxon>
        <taxon>Microlunatus</taxon>
    </lineage>
</organism>
<keyword evidence="6 7" id="KW-0030">Aminoacyl-tRNA synthetase</keyword>
<gene>
    <name evidence="9" type="ORF">SAMN04489812_4336</name>
</gene>
<feature type="domain" description="Glutamyl/glutaminyl-tRNA synthetase class Ib catalytic" evidence="8">
    <location>
        <begin position="3"/>
        <end position="259"/>
    </location>
</feature>
<evidence type="ECO:0000313" key="9">
    <source>
        <dbReference type="EMBL" id="SDT14996.1"/>
    </source>
</evidence>
<evidence type="ECO:0000256" key="2">
    <source>
        <dbReference type="ARBA" id="ARBA00022723"/>
    </source>
</evidence>
<protein>
    <submittedName>
        <fullName evidence="9">Glutamyl-tRNA synthetase</fullName>
    </submittedName>
</protein>
<keyword evidence="10" id="KW-1185">Reference proteome</keyword>
<evidence type="ECO:0000256" key="4">
    <source>
        <dbReference type="ARBA" id="ARBA00022833"/>
    </source>
</evidence>
<dbReference type="PRINTS" id="PR00987">
    <property type="entry name" value="TRNASYNTHGLU"/>
</dbReference>
<dbReference type="GO" id="GO:0006424">
    <property type="term" value="P:glutamyl-tRNA aminoacylation"/>
    <property type="evidence" value="ECO:0007669"/>
    <property type="project" value="TreeGrafter"/>
</dbReference>
<dbReference type="GO" id="GO:0005829">
    <property type="term" value="C:cytosol"/>
    <property type="evidence" value="ECO:0007669"/>
    <property type="project" value="TreeGrafter"/>
</dbReference>
<dbReference type="Gene3D" id="3.40.50.620">
    <property type="entry name" value="HUPs"/>
    <property type="match status" value="1"/>
</dbReference>
<dbReference type="PROSITE" id="PS00178">
    <property type="entry name" value="AA_TRNA_LIGASE_I"/>
    <property type="match status" value="1"/>
</dbReference>
<dbReference type="EMBL" id="LT629772">
    <property type="protein sequence ID" value="SDT14996.1"/>
    <property type="molecule type" value="Genomic_DNA"/>
</dbReference>
<evidence type="ECO:0000259" key="8">
    <source>
        <dbReference type="Pfam" id="PF00749"/>
    </source>
</evidence>
<dbReference type="AlphaFoldDB" id="A0A1H1Y1X7"/>
<dbReference type="NCBIfam" id="NF004315">
    <property type="entry name" value="PRK05710.1-4"/>
    <property type="match status" value="1"/>
</dbReference>
<dbReference type="InterPro" id="IPR001412">
    <property type="entry name" value="aa-tRNA-synth_I_CS"/>
</dbReference>
<evidence type="ECO:0000256" key="3">
    <source>
        <dbReference type="ARBA" id="ARBA00022741"/>
    </source>
</evidence>
<evidence type="ECO:0000256" key="1">
    <source>
        <dbReference type="ARBA" id="ARBA00022598"/>
    </source>
</evidence>
<dbReference type="InterPro" id="IPR049940">
    <property type="entry name" value="GluQ/Sye"/>
</dbReference>
<keyword evidence="5 7" id="KW-0067">ATP-binding</keyword>
<dbReference type="OrthoDB" id="9807503at2"/>
<dbReference type="GO" id="GO:0004818">
    <property type="term" value="F:glutamate-tRNA ligase activity"/>
    <property type="evidence" value="ECO:0007669"/>
    <property type="project" value="TreeGrafter"/>
</dbReference>
<dbReference type="Pfam" id="PF00749">
    <property type="entry name" value="tRNA-synt_1c"/>
    <property type="match status" value="1"/>
</dbReference>
<proteinExistence type="inferred from homology"/>
<keyword evidence="3 7" id="KW-0547">Nucleotide-binding</keyword>
<dbReference type="PANTHER" id="PTHR43311:SF1">
    <property type="entry name" value="GLUTAMYL-Q TRNA(ASP) SYNTHETASE"/>
    <property type="match status" value="1"/>
</dbReference>
<dbReference type="Proteomes" id="UP000199103">
    <property type="component" value="Chromosome I"/>
</dbReference>
<keyword evidence="4" id="KW-0862">Zinc</keyword>